<dbReference type="GO" id="GO:0005886">
    <property type="term" value="C:plasma membrane"/>
    <property type="evidence" value="ECO:0007669"/>
    <property type="project" value="UniProtKB-SubCell"/>
</dbReference>
<dbReference type="InterPro" id="IPR000223">
    <property type="entry name" value="Pept_S26A_signal_pept_1"/>
</dbReference>
<dbReference type="AlphaFoldDB" id="A0A1H7IG77"/>
<accession>A0A1H7IG77</accession>
<evidence type="ECO:0000256" key="4">
    <source>
        <dbReference type="ARBA" id="ARBA00013208"/>
    </source>
</evidence>
<feature type="region of interest" description="Disordered" evidence="8">
    <location>
        <begin position="28"/>
        <end position="50"/>
    </location>
</feature>
<keyword evidence="7" id="KW-0472">Membrane</keyword>
<gene>
    <name evidence="10" type="ORF">SAMN02910377_01355</name>
</gene>
<dbReference type="PROSITE" id="PS00761">
    <property type="entry name" value="SPASE_I_3"/>
    <property type="match status" value="1"/>
</dbReference>
<dbReference type="EC" id="3.4.21.89" evidence="4 7"/>
<evidence type="ECO:0000256" key="7">
    <source>
        <dbReference type="RuleBase" id="RU362042"/>
    </source>
</evidence>
<keyword evidence="11" id="KW-1185">Reference proteome</keyword>
<dbReference type="CDD" id="cd06530">
    <property type="entry name" value="S26_SPase_I"/>
    <property type="match status" value="1"/>
</dbReference>
<comment type="catalytic activity">
    <reaction evidence="1 7">
        <text>Cleavage of hydrophobic, N-terminal signal or leader sequences from secreted and periplasmic proteins.</text>
        <dbReference type="EC" id="3.4.21.89"/>
    </reaction>
</comment>
<reference evidence="11" key="1">
    <citation type="submission" date="2016-10" db="EMBL/GenBank/DDBJ databases">
        <authorList>
            <person name="Varghese N."/>
            <person name="Submissions S."/>
        </authorList>
    </citation>
    <scope>NUCLEOTIDE SEQUENCE [LARGE SCALE GENOMIC DNA]</scope>
    <source>
        <strain evidence="11">ACV-9</strain>
    </source>
</reference>
<dbReference type="Gene3D" id="2.10.109.10">
    <property type="entry name" value="Umud Fragment, subunit A"/>
    <property type="match status" value="1"/>
</dbReference>
<evidence type="ECO:0000256" key="5">
    <source>
        <dbReference type="ARBA" id="ARBA00022801"/>
    </source>
</evidence>
<keyword evidence="5 7" id="KW-0378">Hydrolase</keyword>
<evidence type="ECO:0000313" key="10">
    <source>
        <dbReference type="EMBL" id="SEK61511.1"/>
    </source>
</evidence>
<evidence type="ECO:0000256" key="6">
    <source>
        <dbReference type="PIRSR" id="PIRSR600223-1"/>
    </source>
</evidence>
<dbReference type="InterPro" id="IPR019757">
    <property type="entry name" value="Pept_S26A_signal_pept_1_Lys-AS"/>
</dbReference>
<dbReference type="InterPro" id="IPR019758">
    <property type="entry name" value="Pept_S26A_signal_pept_1_CS"/>
</dbReference>
<keyword evidence="7" id="KW-0812">Transmembrane</keyword>
<dbReference type="Pfam" id="PF10502">
    <property type="entry name" value="Peptidase_S26"/>
    <property type="match status" value="1"/>
</dbReference>
<evidence type="ECO:0000256" key="8">
    <source>
        <dbReference type="SAM" id="MobiDB-lite"/>
    </source>
</evidence>
<feature type="active site" evidence="6">
    <location>
        <position position="135"/>
    </location>
</feature>
<dbReference type="InterPro" id="IPR036286">
    <property type="entry name" value="LexA/Signal_pep-like_sf"/>
</dbReference>
<dbReference type="GO" id="GO:0006465">
    <property type="term" value="P:signal peptide processing"/>
    <property type="evidence" value="ECO:0007669"/>
    <property type="project" value="InterPro"/>
</dbReference>
<name>A0A1H7IG77_9FIRM</name>
<sequence length="233" mass="26390">MKVIDFNEEEQEIKRDIERARQNIKEVEDLSDFDSKPKKEKKKKKDDEEEPLTKASVAKEIISVIINVLVCFGVVFLITHFVGQRTVVSGSSMEDTLSDGDNLIVDKISYRFNDPERFDVVVFPPKYEEDTYYIKRIIGLPGEVVSIDSEGTIYINGQVLDEQYGTDVIMNAGLASSEILLGPDEYFVLGDNRNNSTDSRFDAVGNVKGEDIVGRAWLRVYPFNSFGLVENIE</sequence>
<feature type="compositionally biased region" description="Basic and acidic residues" evidence="8">
    <location>
        <begin position="28"/>
        <end position="37"/>
    </location>
</feature>
<keyword evidence="7" id="KW-0645">Protease</keyword>
<dbReference type="PRINTS" id="PR00727">
    <property type="entry name" value="LEADERPTASE"/>
</dbReference>
<comment type="similarity">
    <text evidence="3 7">Belongs to the peptidase S26 family.</text>
</comment>
<dbReference type="Proteomes" id="UP000182321">
    <property type="component" value="Unassembled WGS sequence"/>
</dbReference>
<dbReference type="PROSITE" id="PS00760">
    <property type="entry name" value="SPASE_I_2"/>
    <property type="match status" value="1"/>
</dbReference>
<proteinExistence type="inferred from homology"/>
<dbReference type="GO" id="GO:0009003">
    <property type="term" value="F:signal peptidase activity"/>
    <property type="evidence" value="ECO:0007669"/>
    <property type="project" value="UniProtKB-EC"/>
</dbReference>
<evidence type="ECO:0000313" key="11">
    <source>
        <dbReference type="Proteomes" id="UP000182321"/>
    </source>
</evidence>
<feature type="active site" evidence="6">
    <location>
        <position position="92"/>
    </location>
</feature>
<dbReference type="EMBL" id="FNZX01000007">
    <property type="protein sequence ID" value="SEK61511.1"/>
    <property type="molecule type" value="Genomic_DNA"/>
</dbReference>
<dbReference type="GO" id="GO:0004252">
    <property type="term" value="F:serine-type endopeptidase activity"/>
    <property type="evidence" value="ECO:0007669"/>
    <property type="project" value="InterPro"/>
</dbReference>
<evidence type="ECO:0000256" key="1">
    <source>
        <dbReference type="ARBA" id="ARBA00000677"/>
    </source>
</evidence>
<feature type="transmembrane region" description="Helical" evidence="7">
    <location>
        <begin position="61"/>
        <end position="83"/>
    </location>
</feature>
<feature type="domain" description="Peptidase S26" evidence="9">
    <location>
        <begin position="63"/>
        <end position="220"/>
    </location>
</feature>
<dbReference type="NCBIfam" id="TIGR02227">
    <property type="entry name" value="sigpep_I_bact"/>
    <property type="match status" value="1"/>
</dbReference>
<dbReference type="InterPro" id="IPR019533">
    <property type="entry name" value="Peptidase_S26"/>
</dbReference>
<organism evidence="10 11">
    <name type="scientific">Pseudobutyrivibrio ruminis</name>
    <dbReference type="NCBI Taxonomy" id="46206"/>
    <lineage>
        <taxon>Bacteria</taxon>
        <taxon>Bacillati</taxon>
        <taxon>Bacillota</taxon>
        <taxon>Clostridia</taxon>
        <taxon>Lachnospirales</taxon>
        <taxon>Lachnospiraceae</taxon>
        <taxon>Pseudobutyrivibrio</taxon>
    </lineage>
</organism>
<comment type="subcellular location">
    <subcellularLocation>
        <location evidence="2">Cell membrane</location>
        <topology evidence="2">Single-pass type II membrane protein</topology>
    </subcellularLocation>
    <subcellularLocation>
        <location evidence="7">Membrane</location>
        <topology evidence="7">Single-pass type II membrane protein</topology>
    </subcellularLocation>
</comment>
<evidence type="ECO:0000259" key="9">
    <source>
        <dbReference type="Pfam" id="PF10502"/>
    </source>
</evidence>
<dbReference type="PANTHER" id="PTHR43390">
    <property type="entry name" value="SIGNAL PEPTIDASE I"/>
    <property type="match status" value="1"/>
</dbReference>
<protein>
    <recommendedName>
        <fullName evidence="4 7">Signal peptidase I</fullName>
        <ecNumber evidence="4 7">3.4.21.89</ecNumber>
    </recommendedName>
</protein>
<evidence type="ECO:0000256" key="2">
    <source>
        <dbReference type="ARBA" id="ARBA00004401"/>
    </source>
</evidence>
<evidence type="ECO:0000256" key="3">
    <source>
        <dbReference type="ARBA" id="ARBA00009370"/>
    </source>
</evidence>
<dbReference type="PANTHER" id="PTHR43390:SF1">
    <property type="entry name" value="CHLOROPLAST PROCESSING PEPTIDASE"/>
    <property type="match status" value="1"/>
</dbReference>
<dbReference type="SUPFAM" id="SSF51306">
    <property type="entry name" value="LexA/Signal peptidase"/>
    <property type="match status" value="1"/>
</dbReference>
<keyword evidence="7" id="KW-1133">Transmembrane helix</keyword>